<evidence type="ECO:0000256" key="1">
    <source>
        <dbReference type="SAM" id="Phobius"/>
    </source>
</evidence>
<keyword evidence="1" id="KW-0472">Membrane</keyword>
<gene>
    <name evidence="2" type="ORF">GCM10015535_37520</name>
</gene>
<keyword evidence="3" id="KW-1185">Reference proteome</keyword>
<name>A0ABQ2W3A6_9ACTN</name>
<feature type="transmembrane region" description="Helical" evidence="1">
    <location>
        <begin position="12"/>
        <end position="33"/>
    </location>
</feature>
<keyword evidence="1" id="KW-0812">Transmembrane</keyword>
<comment type="caution">
    <text evidence="2">The sequence shown here is derived from an EMBL/GenBank/DDBJ whole genome shotgun (WGS) entry which is preliminary data.</text>
</comment>
<proteinExistence type="predicted"/>
<accession>A0ABQ2W3A6</accession>
<dbReference type="Proteomes" id="UP000660675">
    <property type="component" value="Unassembled WGS sequence"/>
</dbReference>
<evidence type="ECO:0000313" key="2">
    <source>
        <dbReference type="EMBL" id="GGV87737.1"/>
    </source>
</evidence>
<dbReference type="RefSeq" id="WP_189544900.1">
    <property type="nucleotide sequence ID" value="NZ_BMTF01000012.1"/>
</dbReference>
<protein>
    <submittedName>
        <fullName evidence="2">Uncharacterized protein</fullName>
    </submittedName>
</protein>
<reference evidence="3" key="1">
    <citation type="journal article" date="2019" name="Int. J. Syst. Evol. Microbiol.">
        <title>The Global Catalogue of Microorganisms (GCM) 10K type strain sequencing project: providing services to taxonomists for standard genome sequencing and annotation.</title>
        <authorList>
            <consortium name="The Broad Institute Genomics Platform"/>
            <consortium name="The Broad Institute Genome Sequencing Center for Infectious Disease"/>
            <person name="Wu L."/>
            <person name="Ma J."/>
        </authorList>
    </citation>
    <scope>NUCLEOTIDE SEQUENCE [LARGE SCALE GENOMIC DNA]</scope>
    <source>
        <strain evidence="3">JCM 4376</strain>
    </source>
</reference>
<organism evidence="2 3">
    <name type="scientific">Streptomyces gelaticus</name>
    <dbReference type="NCBI Taxonomy" id="285446"/>
    <lineage>
        <taxon>Bacteria</taxon>
        <taxon>Bacillati</taxon>
        <taxon>Actinomycetota</taxon>
        <taxon>Actinomycetes</taxon>
        <taxon>Kitasatosporales</taxon>
        <taxon>Streptomycetaceae</taxon>
        <taxon>Streptomyces</taxon>
    </lineage>
</organism>
<feature type="transmembrane region" description="Helical" evidence="1">
    <location>
        <begin position="45"/>
        <end position="66"/>
    </location>
</feature>
<feature type="transmembrane region" description="Helical" evidence="1">
    <location>
        <begin position="98"/>
        <end position="116"/>
    </location>
</feature>
<feature type="transmembrane region" description="Helical" evidence="1">
    <location>
        <begin position="122"/>
        <end position="142"/>
    </location>
</feature>
<dbReference type="EMBL" id="BMTF01000012">
    <property type="protein sequence ID" value="GGV87737.1"/>
    <property type="molecule type" value="Genomic_DNA"/>
</dbReference>
<keyword evidence="1" id="KW-1133">Transmembrane helix</keyword>
<sequence>MSTALSRTPANRLFAFEALSTVLFTVPTLMVTTADHPRVPEWTQLLGLALLLTMIGALVHTCRLTIADGLMLVTRGAPGSGEGATRRLRQQSGAERRLGWLLVLYPAALVILLPVPDTWVRFWFWSTLLLSLSAMLSLGMLLRGAGHTDCRQGGLPKAAGP</sequence>
<evidence type="ECO:0000313" key="3">
    <source>
        <dbReference type="Proteomes" id="UP000660675"/>
    </source>
</evidence>